<evidence type="ECO:0000259" key="4">
    <source>
        <dbReference type="Pfam" id="PF07992"/>
    </source>
</evidence>
<keyword evidence="3" id="KW-0285">Flavoprotein</keyword>
<evidence type="ECO:0000256" key="2">
    <source>
        <dbReference type="ARBA" id="ARBA00011048"/>
    </source>
</evidence>
<protein>
    <submittedName>
        <fullName evidence="6">Glutamate synthase [NADPH] small chain</fullName>
        <ecNumber evidence="6">1.4.1.13</ecNumber>
    </submittedName>
</protein>
<dbReference type="Proteomes" id="UP000247465">
    <property type="component" value="Chromosome"/>
</dbReference>
<dbReference type="EMBL" id="CP029803">
    <property type="protein sequence ID" value="AWT60791.1"/>
    <property type="molecule type" value="Genomic_DNA"/>
</dbReference>
<dbReference type="SUPFAM" id="SSF51971">
    <property type="entry name" value="Nucleotide-binding domain"/>
    <property type="match status" value="2"/>
</dbReference>
<evidence type="ECO:0000256" key="3">
    <source>
        <dbReference type="ARBA" id="ARBA00022827"/>
    </source>
</evidence>
<dbReference type="InterPro" id="IPR023753">
    <property type="entry name" value="FAD/NAD-binding_dom"/>
</dbReference>
<dbReference type="GO" id="GO:0004355">
    <property type="term" value="F:glutamate synthase (NADPH) activity"/>
    <property type="evidence" value="ECO:0007669"/>
    <property type="project" value="UniProtKB-EC"/>
</dbReference>
<dbReference type="SUPFAM" id="SSF51395">
    <property type="entry name" value="FMN-linked oxidoreductases"/>
    <property type="match status" value="1"/>
</dbReference>
<dbReference type="Gene3D" id="1.10.1060.10">
    <property type="entry name" value="Alpha-helical ferredoxin"/>
    <property type="match status" value="1"/>
</dbReference>
<dbReference type="PANTHER" id="PTHR42783">
    <property type="entry name" value="GLUTAMATE SYNTHASE [NADPH] SMALL CHAIN"/>
    <property type="match status" value="1"/>
</dbReference>
<feature type="domain" description="Dihydroprymidine dehydrogenase" evidence="5">
    <location>
        <begin position="30"/>
        <end position="105"/>
    </location>
</feature>
<dbReference type="InterPro" id="IPR028261">
    <property type="entry name" value="DPD_II"/>
</dbReference>
<accession>A0A2Z4AF32</accession>
<dbReference type="Gene3D" id="3.20.20.70">
    <property type="entry name" value="Aldolase class I"/>
    <property type="match status" value="1"/>
</dbReference>
<proteinExistence type="inferred from homology"/>
<evidence type="ECO:0000256" key="1">
    <source>
        <dbReference type="ARBA" id="ARBA00001974"/>
    </source>
</evidence>
<name>A0A2Z4AF32_9BACT</name>
<dbReference type="AlphaFoldDB" id="A0A2Z4AF32"/>
<dbReference type="Pfam" id="PF14691">
    <property type="entry name" value="Fer4_20"/>
    <property type="match status" value="1"/>
</dbReference>
<evidence type="ECO:0000313" key="6">
    <source>
        <dbReference type="EMBL" id="AWT60791.1"/>
    </source>
</evidence>
<dbReference type="Pfam" id="PF07992">
    <property type="entry name" value="Pyr_redox_2"/>
    <property type="match status" value="1"/>
</dbReference>
<dbReference type="InterPro" id="IPR013785">
    <property type="entry name" value="Aldolase_TIM"/>
</dbReference>
<organism evidence="6 7">
    <name type="scientific">Candidatus Moanibacter tarae</name>
    <dbReference type="NCBI Taxonomy" id="2200854"/>
    <lineage>
        <taxon>Bacteria</taxon>
        <taxon>Pseudomonadati</taxon>
        <taxon>Verrucomicrobiota</taxon>
        <taxon>Opitutia</taxon>
        <taxon>Puniceicoccales</taxon>
        <taxon>Puniceicoccales incertae sedis</taxon>
        <taxon>Candidatus Moanibacter</taxon>
    </lineage>
</organism>
<evidence type="ECO:0000259" key="5">
    <source>
        <dbReference type="Pfam" id="PF14691"/>
    </source>
</evidence>
<comment type="cofactor">
    <cofactor evidence="1">
        <name>FAD</name>
        <dbReference type="ChEBI" id="CHEBI:57692"/>
    </cofactor>
</comment>
<dbReference type="PANTHER" id="PTHR42783:SF3">
    <property type="entry name" value="GLUTAMATE SYNTHASE [NADPH] SMALL CHAIN-RELATED"/>
    <property type="match status" value="1"/>
</dbReference>
<gene>
    <name evidence="6" type="primary">gltD</name>
    <name evidence="6" type="ORF">DF168_02011</name>
</gene>
<keyword evidence="3" id="KW-0274">FAD</keyword>
<dbReference type="InterPro" id="IPR036188">
    <property type="entry name" value="FAD/NAD-bd_sf"/>
</dbReference>
<dbReference type="PRINTS" id="PR00419">
    <property type="entry name" value="ADXRDTASE"/>
</dbReference>
<dbReference type="EC" id="1.4.1.13" evidence="6"/>
<feature type="domain" description="FAD/NAD(P)-binding" evidence="4">
    <location>
        <begin position="202"/>
        <end position="416"/>
    </location>
</feature>
<dbReference type="Gene3D" id="3.50.50.60">
    <property type="entry name" value="FAD/NAD(P)-binding domain"/>
    <property type="match status" value="2"/>
</dbReference>
<evidence type="ECO:0000313" key="7">
    <source>
        <dbReference type="Proteomes" id="UP000247465"/>
    </source>
</evidence>
<dbReference type="InterPro" id="IPR009051">
    <property type="entry name" value="Helical_ferredxn"/>
</dbReference>
<dbReference type="GO" id="GO:0051536">
    <property type="term" value="F:iron-sulfur cluster binding"/>
    <property type="evidence" value="ECO:0007669"/>
    <property type="project" value="InterPro"/>
</dbReference>
<dbReference type="SUPFAM" id="SSF46548">
    <property type="entry name" value="alpha-helical ferredoxin"/>
    <property type="match status" value="1"/>
</dbReference>
<comment type="similarity">
    <text evidence="2">In the N-terminal section; belongs to the NADH:flavin oxidoreductase/NADH oxidase family.</text>
</comment>
<keyword evidence="6" id="KW-0560">Oxidoreductase</keyword>
<reference evidence="6 7" key="1">
    <citation type="submission" date="2018-06" db="EMBL/GenBank/DDBJ databases">
        <title>Draft Genome Sequence of a Novel Marine Bacterium Related to the Verrucomicrobia.</title>
        <authorList>
            <person name="Vosseberg J."/>
            <person name="Martijn J."/>
            <person name="Ettema T.J.G."/>
        </authorList>
    </citation>
    <scope>NUCLEOTIDE SEQUENCE [LARGE SCALE GENOMIC DNA]</scope>
    <source>
        <strain evidence="6">TARA_B100001123</strain>
    </source>
</reference>
<dbReference type="Pfam" id="PF13450">
    <property type="entry name" value="NAD_binding_8"/>
    <property type="match status" value="1"/>
</dbReference>
<dbReference type="KEGG" id="mtar:DF168_02011"/>
<sequence length="849" mass="93214">MSVYDINRISVPPAPPEFKDDTDDRHFVPAPCQVACPVGTDAPSYLAYIWEGKFQEAFEAITATNPFSSICGRVCDAPCEPACRRTASDGPIMIRNLKRFVMDKVGHNYDPPSIPVTRKKTIGIVGGGPTGLTAAHDLCEMGYEVHVYEMTDRLGGLMVWGIPAFRCPPDVIKEDIDRLTTRCPGLKVHLNRSLGKDTSLTELKHNHDAVLLAIGAWWGKQMQTPGEQAAGVVDGVGFLRKVNDGERPHLPETVIVIGGGDVAMDACRVAKRLPGCKNVKVIYRRGPKEIPARRIELEGAIEEGVEFIYHTLQVRVERNRHEIILHCVKTKLGKCDEDGRRHPVKISGSEHTIRCGMVIAAVGQQAECAELNKLGMMLPDRVRADFSNMRTSDPKVFAAGDGAFGGSTIVMAMHHGQKAAYYINAFLENRSDPLPYRTPYRTRRVPVAQDLRWEVLPQQEPEFFGLGKKPVEFPEIESTYNWETARKEAARCYRCDAETGSSDYSIQHREDIFSMARAGSEEHLKQKVMINSRLKMRDNPFPEGREATIDDLVFLPANLSRLVIDPYRENCSIETTISSKLPLTQPFLVSGFDYAPEEIREALASALARNQCSYIGVKPIGNSVPWCQVLDSGGHGVPSAQAAAQIHKVEEPFQSVDPIRLHSNQILGLAVSSRASLEYALSFALDKGFDMLLLDGAPGLGQRWPELGGAPHLEILRDAIRILRKLNSEEAIDLVYFGGVRSGTDAAKLIALGATAVVFELSVALALGGQITRENGVEFTTDRSREERTKAVQCILDASTGEASMMARCTGKTNLHNLEPEDLRSITLTTAESTGIPLVGLGACPAKGP</sequence>